<organism evidence="13 14">
    <name type="scientific">Paenibacillus alvei</name>
    <name type="common">Bacillus alvei</name>
    <dbReference type="NCBI Taxonomy" id="44250"/>
    <lineage>
        <taxon>Bacteria</taxon>
        <taxon>Bacillati</taxon>
        <taxon>Bacillota</taxon>
        <taxon>Bacilli</taxon>
        <taxon>Bacillales</taxon>
        <taxon>Paenibacillaceae</taxon>
        <taxon>Paenibacillus</taxon>
    </lineage>
</organism>
<keyword evidence="3 13" id="KW-0808">Transferase</keyword>
<proteinExistence type="predicted"/>
<evidence type="ECO:0000256" key="11">
    <source>
        <dbReference type="ARBA" id="ARBA00023204"/>
    </source>
</evidence>
<accession>A0A383R9C0</accession>
<dbReference type="AlphaFoldDB" id="A0A383R9C0"/>
<dbReference type="PANTHER" id="PTHR43280:SF28">
    <property type="entry name" value="HTH-TYPE TRANSCRIPTIONAL ACTIVATOR RHAS"/>
    <property type="match status" value="1"/>
</dbReference>
<dbReference type="SUPFAM" id="SSF46689">
    <property type="entry name" value="Homeodomain-like"/>
    <property type="match status" value="2"/>
</dbReference>
<dbReference type="GO" id="GO:0032259">
    <property type="term" value="P:methylation"/>
    <property type="evidence" value="ECO:0007669"/>
    <property type="project" value="UniProtKB-KW"/>
</dbReference>
<evidence type="ECO:0000256" key="8">
    <source>
        <dbReference type="ARBA" id="ARBA00023125"/>
    </source>
</evidence>
<dbReference type="SMART" id="SM00342">
    <property type="entry name" value="HTH_ARAC"/>
    <property type="match status" value="1"/>
</dbReference>
<feature type="domain" description="HTH araC/xylS-type" evidence="12">
    <location>
        <begin position="105"/>
        <end position="203"/>
    </location>
</feature>
<gene>
    <name evidence="13" type="primary">adaA</name>
    <name evidence="13" type="ORF">PBLR_11970</name>
</gene>
<keyword evidence="8" id="KW-0238">DNA-binding</keyword>
<evidence type="ECO:0000256" key="4">
    <source>
        <dbReference type="ARBA" id="ARBA00022723"/>
    </source>
</evidence>
<keyword evidence="5" id="KW-0227">DNA damage</keyword>
<evidence type="ECO:0000256" key="1">
    <source>
        <dbReference type="ARBA" id="ARBA00001947"/>
    </source>
</evidence>
<dbReference type="PIRSF" id="PIRSF000408">
    <property type="entry name" value="Alkyltransferas_AdaA"/>
    <property type="match status" value="1"/>
</dbReference>
<keyword evidence="7" id="KW-0805">Transcription regulation</keyword>
<dbReference type="InterPro" id="IPR004026">
    <property type="entry name" value="Ada_DNA_repair_Zn-bd"/>
</dbReference>
<dbReference type="SUPFAM" id="SSF57884">
    <property type="entry name" value="Ada DNA repair protein, N-terminal domain (N-Ada 10)"/>
    <property type="match status" value="1"/>
</dbReference>
<dbReference type="InterPro" id="IPR016220">
    <property type="entry name" value="Me-P-triester_DNA_alkyl-Trfase"/>
</dbReference>
<keyword evidence="6" id="KW-0862">Zinc</keyword>
<dbReference type="PRINTS" id="PR00032">
    <property type="entry name" value="HTHARAC"/>
</dbReference>
<keyword evidence="11" id="KW-0234">DNA repair</keyword>
<dbReference type="GO" id="GO:0008270">
    <property type="term" value="F:zinc ion binding"/>
    <property type="evidence" value="ECO:0007669"/>
    <property type="project" value="InterPro"/>
</dbReference>
<dbReference type="GO" id="GO:0003908">
    <property type="term" value="F:methylated-DNA-[protein]-cysteine S-methyltransferase activity"/>
    <property type="evidence" value="ECO:0007669"/>
    <property type="project" value="UniProtKB-EC"/>
</dbReference>
<dbReference type="Gene3D" id="1.10.10.60">
    <property type="entry name" value="Homeodomain-like"/>
    <property type="match status" value="2"/>
</dbReference>
<dbReference type="GO" id="GO:0003700">
    <property type="term" value="F:DNA-binding transcription factor activity"/>
    <property type="evidence" value="ECO:0007669"/>
    <property type="project" value="InterPro"/>
</dbReference>
<evidence type="ECO:0000256" key="7">
    <source>
        <dbReference type="ARBA" id="ARBA00023015"/>
    </source>
</evidence>
<keyword evidence="4" id="KW-0479">Metal-binding</keyword>
<protein>
    <submittedName>
        <fullName evidence="13">Methylphosphotriester-DNA alkyltransferase and transcriptional regulator (AraC/XylS family)</fullName>
        <ecNumber evidence="13">2.1.1.63</ecNumber>
    </submittedName>
</protein>
<evidence type="ECO:0000259" key="12">
    <source>
        <dbReference type="PROSITE" id="PS01124"/>
    </source>
</evidence>
<dbReference type="GO" id="GO:0006307">
    <property type="term" value="P:DNA alkylation repair"/>
    <property type="evidence" value="ECO:0007669"/>
    <property type="project" value="UniProtKB-ARBA"/>
</dbReference>
<evidence type="ECO:0000256" key="2">
    <source>
        <dbReference type="ARBA" id="ARBA00022603"/>
    </source>
</evidence>
<evidence type="ECO:0000313" key="14">
    <source>
        <dbReference type="Proteomes" id="UP000304148"/>
    </source>
</evidence>
<dbReference type="InterPro" id="IPR018060">
    <property type="entry name" value="HTH_AraC"/>
</dbReference>
<dbReference type="Gene3D" id="3.40.10.10">
    <property type="entry name" value="DNA Methylphosphotriester Repair Domain"/>
    <property type="match status" value="1"/>
</dbReference>
<dbReference type="GO" id="GO:0043565">
    <property type="term" value="F:sequence-specific DNA binding"/>
    <property type="evidence" value="ECO:0007669"/>
    <property type="project" value="InterPro"/>
</dbReference>
<comment type="cofactor">
    <cofactor evidence="1">
        <name>Zn(2+)</name>
        <dbReference type="ChEBI" id="CHEBI:29105"/>
    </cofactor>
</comment>
<reference evidence="14" key="1">
    <citation type="submission" date="2018-08" db="EMBL/GenBank/DDBJ databases">
        <authorList>
            <person name="Chevrot R."/>
        </authorList>
    </citation>
    <scope>NUCLEOTIDE SEQUENCE [LARGE SCALE GENOMIC DNA]</scope>
</reference>
<dbReference type="InterPro" id="IPR009057">
    <property type="entry name" value="Homeodomain-like_sf"/>
</dbReference>
<evidence type="ECO:0000256" key="6">
    <source>
        <dbReference type="ARBA" id="ARBA00022833"/>
    </source>
</evidence>
<evidence type="ECO:0000256" key="5">
    <source>
        <dbReference type="ARBA" id="ARBA00022763"/>
    </source>
</evidence>
<evidence type="ECO:0000313" key="13">
    <source>
        <dbReference type="EMBL" id="SYX83548.1"/>
    </source>
</evidence>
<evidence type="ECO:0000256" key="10">
    <source>
        <dbReference type="ARBA" id="ARBA00023163"/>
    </source>
</evidence>
<dbReference type="Pfam" id="PF02805">
    <property type="entry name" value="Ada_Zn_binding"/>
    <property type="match status" value="1"/>
</dbReference>
<dbReference type="EMBL" id="LS992241">
    <property type="protein sequence ID" value="SYX83548.1"/>
    <property type="molecule type" value="Genomic_DNA"/>
</dbReference>
<dbReference type="PROSITE" id="PS00041">
    <property type="entry name" value="HTH_ARAC_FAMILY_1"/>
    <property type="match status" value="1"/>
</dbReference>
<keyword evidence="9" id="KW-0010">Activator</keyword>
<dbReference type="InterPro" id="IPR020449">
    <property type="entry name" value="Tscrpt_reg_AraC-type_HTH"/>
</dbReference>
<dbReference type="PROSITE" id="PS01124">
    <property type="entry name" value="HTH_ARAC_FAMILY_2"/>
    <property type="match status" value="1"/>
</dbReference>
<dbReference type="PANTHER" id="PTHR43280">
    <property type="entry name" value="ARAC-FAMILY TRANSCRIPTIONAL REGULATOR"/>
    <property type="match status" value="1"/>
</dbReference>
<sequence length="221" mass="25335">MRERNEPIRFTVLSEDGGKQTIMLGIATDEQWQAILGNDSSYDHQFIYAVKTTGIFCRPSCKSRPPIRANICIFQNAEQAQKAGFRPCKRCKPSGERMPDQEWVAQIVQCIHSRYTESLTLQSLAEFCHGSPYHLQRTFKRIMGVSPMEYVQRTRMHHAKHLLIHSMYPVADIAQTVGLSNTPYFITLFKKMTGHTPAAYRMRERNIDQDEISGGENNHGN</sequence>
<dbReference type="EC" id="2.1.1.63" evidence="13"/>
<dbReference type="InterPro" id="IPR018062">
    <property type="entry name" value="HTH_AraC-typ_CS"/>
</dbReference>
<keyword evidence="10" id="KW-0804">Transcription</keyword>
<dbReference type="Pfam" id="PF12833">
    <property type="entry name" value="HTH_18"/>
    <property type="match status" value="1"/>
</dbReference>
<dbReference type="FunFam" id="3.40.10.10:FF:000001">
    <property type="entry name" value="DNA-3-methyladenine glycosylase 2"/>
    <property type="match status" value="1"/>
</dbReference>
<evidence type="ECO:0000256" key="3">
    <source>
        <dbReference type="ARBA" id="ARBA00022679"/>
    </source>
</evidence>
<name>A0A383R9C0_PAEAL</name>
<evidence type="ECO:0000256" key="9">
    <source>
        <dbReference type="ARBA" id="ARBA00023159"/>
    </source>
</evidence>
<dbReference type="Proteomes" id="UP000304148">
    <property type="component" value="Chromosome"/>
</dbReference>
<keyword evidence="2 13" id="KW-0489">Methyltransferase</keyword>
<dbReference type="InterPro" id="IPR035451">
    <property type="entry name" value="Ada-like_dom_sf"/>
</dbReference>